<feature type="transmembrane region" description="Helical" evidence="7">
    <location>
        <begin position="121"/>
        <end position="140"/>
    </location>
</feature>
<dbReference type="Pfam" id="PF03601">
    <property type="entry name" value="Cons_hypoth698"/>
    <property type="match status" value="1"/>
</dbReference>
<feature type="transmembrane region" description="Helical" evidence="7">
    <location>
        <begin position="88"/>
        <end position="109"/>
    </location>
</feature>
<protein>
    <submittedName>
        <fullName evidence="8">Putative integral membrane protein</fullName>
    </submittedName>
</protein>
<feature type="transmembrane region" description="Helical" evidence="7">
    <location>
        <begin position="213"/>
        <end position="237"/>
    </location>
</feature>
<dbReference type="KEGG" id="hms:HMU14100"/>
<dbReference type="HOGENOM" id="CLU_033541_0_0_7"/>
<feature type="transmembrane region" description="Helical" evidence="7">
    <location>
        <begin position="152"/>
        <end position="176"/>
    </location>
</feature>
<keyword evidence="6 7" id="KW-0472">Membrane</keyword>
<evidence type="ECO:0000313" key="9">
    <source>
        <dbReference type="Proteomes" id="UP000001522"/>
    </source>
</evidence>
<feature type="transmembrane region" description="Helical" evidence="7">
    <location>
        <begin position="288"/>
        <end position="307"/>
    </location>
</feature>
<evidence type="ECO:0000256" key="7">
    <source>
        <dbReference type="SAM" id="Phobius"/>
    </source>
</evidence>
<name>D3UJI7_HELM1</name>
<keyword evidence="9" id="KW-1185">Reference proteome</keyword>
<accession>D3UJI7</accession>
<dbReference type="Proteomes" id="UP000001522">
    <property type="component" value="Chromosome"/>
</dbReference>
<keyword evidence="5 7" id="KW-1133">Transmembrane helix</keyword>
<feature type="transmembrane region" description="Helical" evidence="7">
    <location>
        <begin position="249"/>
        <end position="268"/>
    </location>
</feature>
<reference evidence="8 9" key="1">
    <citation type="journal article" date="2010" name="BMC Genomics">
        <title>Comparative genomics and proteomics of Helicobacter mustelae, an ulcerogenic and carcinogenic gastric pathogen.</title>
        <authorList>
            <person name="O'Toole P.W."/>
            <person name="Snelling W.J."/>
            <person name="Canchaya C."/>
            <person name="Forde B.M."/>
            <person name="Hardie K.R."/>
            <person name="Josenhans C."/>
            <person name="Graham R.L.J."/>
            <person name="McMullan G."/>
            <person name="Parkhill J."/>
            <person name="Belda E."/>
            <person name="Bentley S.D."/>
        </authorList>
    </citation>
    <scope>NUCLEOTIDE SEQUENCE [LARGE SCALE GENOMIC DNA]</scope>
    <source>
        <strain evidence="9">ATCC 43772 / LMG 18044 / NCTC 12198 / 12198</strain>
    </source>
</reference>
<dbReference type="AlphaFoldDB" id="D3UJI7"/>
<evidence type="ECO:0000256" key="6">
    <source>
        <dbReference type="ARBA" id="ARBA00023136"/>
    </source>
</evidence>
<dbReference type="STRING" id="679897.HMU14100"/>
<dbReference type="PANTHER" id="PTHR30106">
    <property type="entry name" value="INNER MEMBRANE PROTEIN YEIH-RELATED"/>
    <property type="match status" value="1"/>
</dbReference>
<evidence type="ECO:0000256" key="5">
    <source>
        <dbReference type="ARBA" id="ARBA00022989"/>
    </source>
</evidence>
<dbReference type="EMBL" id="FN555004">
    <property type="protein sequence ID" value="CBG40663.1"/>
    <property type="molecule type" value="Genomic_DNA"/>
</dbReference>
<gene>
    <name evidence="8" type="ordered locus">HMU14100</name>
</gene>
<dbReference type="RefSeq" id="WP_013023729.1">
    <property type="nucleotide sequence ID" value="NC_013949.1"/>
</dbReference>
<evidence type="ECO:0000256" key="1">
    <source>
        <dbReference type="ARBA" id="ARBA00004651"/>
    </source>
</evidence>
<keyword evidence="4 7" id="KW-0812">Transmembrane</keyword>
<evidence type="ECO:0000313" key="8">
    <source>
        <dbReference type="EMBL" id="CBG40663.1"/>
    </source>
</evidence>
<sequence>MRTSLIYGILFVGVIVLVSFYLEGLLFARRIPISALLIGVIMGALLSPLFRRKKDYLEAGINFSAKKLLRFGIVLYGFNVTLDQISGIGWSGFLIALCVVVGIFALGSYVGVKFLKLDKDVAMLVSGGSAICGAAAVLALESSIKSEPYKGIIAVGTVVFFGLLSMFLYPLFYVFFLHDSFSQTQMGVYIGATLHEVANVVGAAGSIGLDASVAAITVKMIRVILLVPLLLIIPYLTAKNPKEGVRRQFPIPWFAFLFLLMVVINSFIDPLIGPFLSQDLIEKSTYILRLLCSISLVFAMSALGLQIDLKKFLSSGGRAFLLGAILFGTLLVLGFLLVKIFA</sequence>
<comment type="similarity">
    <text evidence="2">Belongs to the UPF0324 family.</text>
</comment>
<evidence type="ECO:0000256" key="3">
    <source>
        <dbReference type="ARBA" id="ARBA00022475"/>
    </source>
</evidence>
<feature type="transmembrane region" description="Helical" evidence="7">
    <location>
        <begin position="33"/>
        <end position="50"/>
    </location>
</feature>
<evidence type="ECO:0000256" key="4">
    <source>
        <dbReference type="ARBA" id="ARBA00022692"/>
    </source>
</evidence>
<keyword evidence="3" id="KW-1003">Cell membrane</keyword>
<dbReference type="eggNOG" id="COG2855">
    <property type="taxonomic scope" value="Bacteria"/>
</dbReference>
<dbReference type="PANTHER" id="PTHR30106:SF2">
    <property type="entry name" value="UPF0324 INNER MEMBRANE PROTEIN YEIH"/>
    <property type="match status" value="1"/>
</dbReference>
<dbReference type="GO" id="GO:0005886">
    <property type="term" value="C:plasma membrane"/>
    <property type="evidence" value="ECO:0007669"/>
    <property type="project" value="UniProtKB-SubCell"/>
</dbReference>
<feature type="transmembrane region" description="Helical" evidence="7">
    <location>
        <begin position="6"/>
        <end position="26"/>
    </location>
</feature>
<organism evidence="8 9">
    <name type="scientific">Helicobacter mustelae (strain ATCC 43772 / CCUG 25715 / CIP 103759 / LMG 18044 / NCTC 12198 / R85-136P)</name>
    <name type="common">Campylobacter mustelae</name>
    <dbReference type="NCBI Taxonomy" id="679897"/>
    <lineage>
        <taxon>Bacteria</taxon>
        <taxon>Pseudomonadati</taxon>
        <taxon>Campylobacterota</taxon>
        <taxon>Epsilonproteobacteria</taxon>
        <taxon>Campylobacterales</taxon>
        <taxon>Helicobacteraceae</taxon>
        <taxon>Helicobacter</taxon>
    </lineage>
</organism>
<evidence type="ECO:0000256" key="2">
    <source>
        <dbReference type="ARBA" id="ARBA00007977"/>
    </source>
</evidence>
<comment type="subcellular location">
    <subcellularLocation>
        <location evidence="1">Cell membrane</location>
        <topology evidence="1">Multi-pass membrane protein</topology>
    </subcellularLocation>
</comment>
<proteinExistence type="inferred from homology"/>
<feature type="transmembrane region" description="Helical" evidence="7">
    <location>
        <begin position="188"/>
        <end position="207"/>
    </location>
</feature>
<dbReference type="InterPro" id="IPR018383">
    <property type="entry name" value="UPF0324_pro"/>
</dbReference>
<feature type="transmembrane region" description="Helical" evidence="7">
    <location>
        <begin position="319"/>
        <end position="341"/>
    </location>
</feature>